<dbReference type="GO" id="GO:0030245">
    <property type="term" value="P:cellulose catabolic process"/>
    <property type="evidence" value="ECO:0007669"/>
    <property type="project" value="UniProtKB-KW"/>
</dbReference>
<dbReference type="SUPFAM" id="SSF51445">
    <property type="entry name" value="(Trans)glycosidases"/>
    <property type="match status" value="1"/>
</dbReference>
<reference evidence="15 16" key="1">
    <citation type="submission" date="2018-02" db="EMBL/GenBank/DDBJ databases">
        <title>The genomes of Aspergillus section Nigri reveals drivers in fungal speciation.</title>
        <authorList>
            <consortium name="DOE Joint Genome Institute"/>
            <person name="Vesth T.C."/>
            <person name="Nybo J."/>
            <person name="Theobald S."/>
            <person name="Brandl J."/>
            <person name="Frisvad J.C."/>
            <person name="Nielsen K.F."/>
            <person name="Lyhne E.K."/>
            <person name="Kogle M.E."/>
            <person name="Kuo A."/>
            <person name="Riley R."/>
            <person name="Clum A."/>
            <person name="Nolan M."/>
            <person name="Lipzen A."/>
            <person name="Salamov A."/>
            <person name="Henrissat B."/>
            <person name="Wiebenga A."/>
            <person name="De vries R.P."/>
            <person name="Grigoriev I.V."/>
            <person name="Mortensen U.H."/>
            <person name="Andersen M.R."/>
            <person name="Baker S.E."/>
        </authorList>
    </citation>
    <scope>NUCLEOTIDE SEQUENCE [LARGE SCALE GENOMIC DNA]</scope>
    <source>
        <strain evidence="15 16">CBS 101889</strain>
    </source>
</reference>
<dbReference type="EC" id="3.2.1.21" evidence="5"/>
<dbReference type="EMBL" id="KZ824317">
    <property type="protein sequence ID" value="RAL08260.1"/>
    <property type="molecule type" value="Genomic_DNA"/>
</dbReference>
<comment type="function">
    <text evidence="14">Beta-glucosidases are one of a number of cellulolytic enzymes involved in the degradation of cellulosic biomass. Catalyzes the last step releasing glucose from the inhibitory cellobiose.</text>
</comment>
<dbReference type="VEuPathDB" id="FungiDB:BO97DRAFT_428564"/>
<dbReference type="GeneID" id="37201594"/>
<keyword evidence="12" id="KW-0326">Glycosidase</keyword>
<keyword evidence="7" id="KW-0732">Signal</keyword>
<name>A0A395HKI5_ASPHC</name>
<organism evidence="15 16">
    <name type="scientific">Aspergillus homomorphus (strain CBS 101889)</name>
    <dbReference type="NCBI Taxonomy" id="1450537"/>
    <lineage>
        <taxon>Eukaryota</taxon>
        <taxon>Fungi</taxon>
        <taxon>Dikarya</taxon>
        <taxon>Ascomycota</taxon>
        <taxon>Pezizomycotina</taxon>
        <taxon>Eurotiomycetes</taxon>
        <taxon>Eurotiomycetidae</taxon>
        <taxon>Eurotiales</taxon>
        <taxon>Aspergillaceae</taxon>
        <taxon>Aspergillus</taxon>
        <taxon>Aspergillus subgen. Circumdati</taxon>
    </lineage>
</organism>
<dbReference type="InterPro" id="IPR050288">
    <property type="entry name" value="Cellulose_deg_GH3"/>
</dbReference>
<comment type="similarity">
    <text evidence="4">Belongs to the glycosyl hydrolase 3 family.</text>
</comment>
<evidence type="ECO:0000313" key="15">
    <source>
        <dbReference type="EMBL" id="RAL08260.1"/>
    </source>
</evidence>
<keyword evidence="11" id="KW-0119">Carbohydrate metabolism</keyword>
<evidence type="ECO:0000256" key="5">
    <source>
        <dbReference type="ARBA" id="ARBA00012744"/>
    </source>
</evidence>
<evidence type="ECO:0000256" key="9">
    <source>
        <dbReference type="ARBA" id="ARBA00023001"/>
    </source>
</evidence>
<evidence type="ECO:0000256" key="2">
    <source>
        <dbReference type="ARBA" id="ARBA00004613"/>
    </source>
</evidence>
<dbReference type="Proteomes" id="UP000248961">
    <property type="component" value="Unassembled WGS sequence"/>
</dbReference>
<keyword evidence="8" id="KW-0378">Hydrolase</keyword>
<gene>
    <name evidence="15" type="ORF">BO97DRAFT_428564</name>
</gene>
<evidence type="ECO:0000256" key="12">
    <source>
        <dbReference type="ARBA" id="ARBA00023295"/>
    </source>
</evidence>
<evidence type="ECO:0000256" key="10">
    <source>
        <dbReference type="ARBA" id="ARBA00023180"/>
    </source>
</evidence>
<dbReference type="PANTHER" id="PTHR42715:SF12">
    <property type="entry name" value="BETA-GLUCOSIDASE G-RELATED"/>
    <property type="match status" value="1"/>
</dbReference>
<keyword evidence="9" id="KW-0136">Cellulose degradation</keyword>
<proteinExistence type="inferred from homology"/>
<evidence type="ECO:0000256" key="4">
    <source>
        <dbReference type="ARBA" id="ARBA00005336"/>
    </source>
</evidence>
<keyword evidence="6" id="KW-0964">Secreted</keyword>
<dbReference type="InterPro" id="IPR017853">
    <property type="entry name" value="GH"/>
</dbReference>
<dbReference type="STRING" id="1450537.A0A395HKI5"/>
<evidence type="ECO:0000256" key="11">
    <source>
        <dbReference type="ARBA" id="ARBA00023277"/>
    </source>
</evidence>
<keyword evidence="16" id="KW-1185">Reference proteome</keyword>
<evidence type="ECO:0000313" key="16">
    <source>
        <dbReference type="Proteomes" id="UP000248961"/>
    </source>
</evidence>
<comment type="pathway">
    <text evidence="3">Glycan metabolism; cellulose degradation.</text>
</comment>
<evidence type="ECO:0000256" key="7">
    <source>
        <dbReference type="ARBA" id="ARBA00022729"/>
    </source>
</evidence>
<dbReference type="Gene3D" id="3.20.20.300">
    <property type="entry name" value="Glycoside hydrolase, family 3, N-terminal domain"/>
    <property type="match status" value="1"/>
</dbReference>
<dbReference type="InterPro" id="IPR036881">
    <property type="entry name" value="Glyco_hydro_3_C_sf"/>
</dbReference>
<keyword evidence="13" id="KW-0624">Polysaccharide degradation</keyword>
<sequence length="154" mass="16637">MSDRFATHSGVRSVNAGLDINMPGPIVADDPTSSYFGADLTSAVQNGSVLEARLDDIVRRVLIPYYLLHQDEPAYPTPDPSDMYVLAKSYGVDLGLSEHPPGRDLRADHLQLIPTIGAVGTVLLKNINKTLPLNKMKVNIDTTPARITSAKGPM</sequence>
<comment type="subcellular location">
    <subcellularLocation>
        <location evidence="2">Secreted</location>
    </subcellularLocation>
</comment>
<evidence type="ECO:0000256" key="1">
    <source>
        <dbReference type="ARBA" id="ARBA00000448"/>
    </source>
</evidence>
<protein>
    <recommendedName>
        <fullName evidence="5">beta-glucosidase</fullName>
        <ecNumber evidence="5">3.2.1.21</ecNumber>
    </recommendedName>
</protein>
<comment type="catalytic activity">
    <reaction evidence="1">
        <text>Hydrolysis of terminal, non-reducing beta-D-glucosyl residues with release of beta-D-glucose.</text>
        <dbReference type="EC" id="3.2.1.21"/>
    </reaction>
</comment>
<dbReference type="RefSeq" id="XP_025547414.1">
    <property type="nucleotide sequence ID" value="XM_025697305.1"/>
</dbReference>
<evidence type="ECO:0000256" key="3">
    <source>
        <dbReference type="ARBA" id="ARBA00004987"/>
    </source>
</evidence>
<dbReference type="InterPro" id="IPR036962">
    <property type="entry name" value="Glyco_hydro_3_N_sf"/>
</dbReference>
<dbReference type="GO" id="GO:0005576">
    <property type="term" value="C:extracellular region"/>
    <property type="evidence" value="ECO:0007669"/>
    <property type="project" value="UniProtKB-SubCell"/>
</dbReference>
<accession>A0A395HKI5</accession>
<evidence type="ECO:0000256" key="8">
    <source>
        <dbReference type="ARBA" id="ARBA00022801"/>
    </source>
</evidence>
<evidence type="ECO:0000256" key="6">
    <source>
        <dbReference type="ARBA" id="ARBA00022525"/>
    </source>
</evidence>
<evidence type="ECO:0000256" key="14">
    <source>
        <dbReference type="ARBA" id="ARBA00024983"/>
    </source>
</evidence>
<dbReference type="Gene3D" id="3.40.50.1700">
    <property type="entry name" value="Glycoside hydrolase family 3 C-terminal domain"/>
    <property type="match status" value="1"/>
</dbReference>
<dbReference type="GO" id="GO:0008422">
    <property type="term" value="F:beta-glucosidase activity"/>
    <property type="evidence" value="ECO:0007669"/>
    <property type="project" value="UniProtKB-EC"/>
</dbReference>
<keyword evidence="10" id="KW-0325">Glycoprotein</keyword>
<dbReference type="PANTHER" id="PTHR42715">
    <property type="entry name" value="BETA-GLUCOSIDASE"/>
    <property type="match status" value="1"/>
</dbReference>
<evidence type="ECO:0000256" key="13">
    <source>
        <dbReference type="ARBA" id="ARBA00023326"/>
    </source>
</evidence>
<dbReference type="AlphaFoldDB" id="A0A395HKI5"/>
<dbReference type="OrthoDB" id="416222at2759"/>